<dbReference type="Gene3D" id="3.90.25.10">
    <property type="entry name" value="UDP-galactose 4-epimerase, domain 1"/>
    <property type="match status" value="1"/>
</dbReference>
<evidence type="ECO:0000313" key="8">
    <source>
        <dbReference type="Proteomes" id="UP000199475"/>
    </source>
</evidence>
<dbReference type="STRING" id="686624.SAMN04488242_0282"/>
<proteinExistence type="inferred from homology"/>
<feature type="domain" description="RmlD-like substrate binding" evidence="6">
    <location>
        <begin position="187"/>
        <end position="465"/>
    </location>
</feature>
<comment type="pathway">
    <text evidence="5">Carbohydrate biosynthesis; dTDP-L-rhamnose biosynthesis.</text>
</comment>
<evidence type="ECO:0000256" key="5">
    <source>
        <dbReference type="RuleBase" id="RU364082"/>
    </source>
</evidence>
<dbReference type="Gene3D" id="3.40.50.720">
    <property type="entry name" value="NAD(P)-binding Rossmann-like Domain"/>
    <property type="match status" value="1"/>
</dbReference>
<feature type="active site" description="Proton donor" evidence="3">
    <location>
        <position position="130"/>
    </location>
</feature>
<evidence type="ECO:0000256" key="2">
    <source>
        <dbReference type="ARBA" id="ARBA00010944"/>
    </source>
</evidence>
<evidence type="ECO:0000256" key="4">
    <source>
        <dbReference type="PIRSR" id="PIRSR600888-3"/>
    </source>
</evidence>
<dbReference type="CDD" id="cd00438">
    <property type="entry name" value="cupin_RmlC"/>
    <property type="match status" value="1"/>
</dbReference>
<evidence type="ECO:0000259" key="6">
    <source>
        <dbReference type="Pfam" id="PF04321"/>
    </source>
</evidence>
<keyword evidence="5" id="KW-0560">Oxidoreductase</keyword>
<dbReference type="SUPFAM" id="SSF51182">
    <property type="entry name" value="RmlC-like cupins"/>
    <property type="match status" value="1"/>
</dbReference>
<evidence type="ECO:0000256" key="1">
    <source>
        <dbReference type="ARBA" id="ARBA00010154"/>
    </source>
</evidence>
<evidence type="ECO:0000256" key="3">
    <source>
        <dbReference type="PIRSR" id="PIRSR600888-1"/>
    </source>
</evidence>
<dbReference type="AlphaFoldDB" id="A0A1G9HH52"/>
<dbReference type="EMBL" id="FNGP01000001">
    <property type="protein sequence ID" value="SDL11833.1"/>
    <property type="molecule type" value="Genomic_DNA"/>
</dbReference>
<gene>
    <name evidence="7" type="ORF">SAMN04488242_0282</name>
</gene>
<dbReference type="InterPro" id="IPR005913">
    <property type="entry name" value="dTDP_dehydrorham_reduct"/>
</dbReference>
<comment type="function">
    <text evidence="5">Catalyzes the reduction of dTDP-6-deoxy-L-lyxo-4-hexulose to yield dTDP-L-rhamnose.</text>
</comment>
<comment type="similarity">
    <text evidence="2 5">Belongs to the dTDP-4-dehydrorhamnose reductase family.</text>
</comment>
<dbReference type="CDD" id="cd05254">
    <property type="entry name" value="dTDP_HR_like_SDR_e"/>
    <property type="match status" value="1"/>
</dbReference>
<dbReference type="Gene3D" id="2.60.120.10">
    <property type="entry name" value="Jelly Rolls"/>
    <property type="match status" value="1"/>
</dbReference>
<dbReference type="GO" id="GO:0008831">
    <property type="term" value="F:dTDP-4-dehydrorhamnose reductase activity"/>
    <property type="evidence" value="ECO:0007669"/>
    <property type="project" value="UniProtKB-EC"/>
</dbReference>
<dbReference type="InterPro" id="IPR011051">
    <property type="entry name" value="RmlC_Cupin_sf"/>
</dbReference>
<dbReference type="RefSeq" id="WP_093248263.1">
    <property type="nucleotide sequence ID" value="NZ_FNGP01000001.1"/>
</dbReference>
<reference evidence="7 8" key="1">
    <citation type="submission" date="2016-10" db="EMBL/GenBank/DDBJ databases">
        <authorList>
            <person name="de Groot N.N."/>
        </authorList>
    </citation>
    <scope>NUCLEOTIDE SEQUENCE [LARGE SCALE GENOMIC DNA]</scope>
    <source>
        <strain evidence="7 8">CGMCC 1.9159</strain>
    </source>
</reference>
<dbReference type="InterPro" id="IPR014710">
    <property type="entry name" value="RmlC-like_jellyroll"/>
</dbReference>
<dbReference type="PANTHER" id="PTHR10491:SF4">
    <property type="entry name" value="METHIONINE ADENOSYLTRANSFERASE 2 SUBUNIT BETA"/>
    <property type="match status" value="1"/>
</dbReference>
<evidence type="ECO:0000313" key="7">
    <source>
        <dbReference type="EMBL" id="SDL11833.1"/>
    </source>
</evidence>
<keyword evidence="5" id="KW-0521">NADP</keyword>
<accession>A0A1G9HH52</accession>
<dbReference type="PANTHER" id="PTHR10491">
    <property type="entry name" value="DTDP-4-DEHYDRORHAMNOSE REDUCTASE"/>
    <property type="match status" value="1"/>
</dbReference>
<keyword evidence="8" id="KW-1185">Reference proteome</keyword>
<dbReference type="InterPro" id="IPR029903">
    <property type="entry name" value="RmlD-like-bd"/>
</dbReference>
<dbReference type="Pfam" id="PF04321">
    <property type="entry name" value="RmlD_sub_bind"/>
    <property type="match status" value="1"/>
</dbReference>
<dbReference type="InterPro" id="IPR036291">
    <property type="entry name" value="NAD(P)-bd_dom_sf"/>
</dbReference>
<feature type="active site" description="Proton acceptor" evidence="3">
    <location>
        <position position="67"/>
    </location>
</feature>
<dbReference type="UniPathway" id="UPA00124"/>
<dbReference type="GO" id="GO:0008830">
    <property type="term" value="F:dTDP-4-dehydrorhamnose 3,5-epimerase activity"/>
    <property type="evidence" value="ECO:0007669"/>
    <property type="project" value="InterPro"/>
</dbReference>
<dbReference type="Proteomes" id="UP000199475">
    <property type="component" value="Unassembled WGS sequence"/>
</dbReference>
<sequence>MSADLRIEGTPIEGLLLVHLPLHGDARGWFKEHWHRSKMTALGLPDFKPVQQNVSFNADRGTTRGLHAEPWDKYVSVVNGSAFGAWVDLREGASFGTLFTAELRPDTAVFVPRGVANGFQTLEADTNYSYLVNDHWSPNAEYALVNLADPALSIQWPIPLDDATISEKDRLHPELREITPVPPKKTAVLGSDGQLGRAIRVQLGATHIDYLTRDDLDLTDSHAIERHDWSGVGAIINAAAYTAVDGAETHDGRRHAWQINSTAVRDLARVCIQHDITLVHISTDYVFDGEELEHPEGESLSPLNNYGASKAAGELAASLVPKHYILRTSWVVGDGNNFVRTMAKLARDGVEASVIADQYGRLTFAEDLAGVIQSLLSGRQPWGVYNVTSGGPLRTWYEIATEVYSLLGVDPSMVSPITAADYAAQRRAVAPHAERPRYSGLPMDELQRLGIAPSHEDAHLRRYLKGLHD</sequence>
<dbReference type="OrthoDB" id="9803892at2"/>
<feature type="site" description="Participates in a stacking interaction with the thymidine ring of dTDP-4-oxo-6-deoxyglucose" evidence="4">
    <location>
        <position position="136"/>
    </location>
</feature>
<protein>
    <recommendedName>
        <fullName evidence="5">dTDP-4-dehydrorhamnose reductase</fullName>
        <ecNumber evidence="5">1.1.1.133</ecNumber>
    </recommendedName>
</protein>
<organism evidence="7 8">
    <name type="scientific">Tessaracoccus oleiagri</name>
    <dbReference type="NCBI Taxonomy" id="686624"/>
    <lineage>
        <taxon>Bacteria</taxon>
        <taxon>Bacillati</taxon>
        <taxon>Actinomycetota</taxon>
        <taxon>Actinomycetes</taxon>
        <taxon>Propionibacteriales</taxon>
        <taxon>Propionibacteriaceae</taxon>
        <taxon>Tessaracoccus</taxon>
    </lineage>
</organism>
<comment type="similarity">
    <text evidence="1">Belongs to the dTDP-4-dehydrorhamnose 3,5-epimerase family.</text>
</comment>
<dbReference type="GO" id="GO:0005829">
    <property type="term" value="C:cytosol"/>
    <property type="evidence" value="ECO:0007669"/>
    <property type="project" value="TreeGrafter"/>
</dbReference>
<dbReference type="Pfam" id="PF00908">
    <property type="entry name" value="dTDP_sugar_isom"/>
    <property type="match status" value="1"/>
</dbReference>
<dbReference type="EC" id="1.1.1.133" evidence="5"/>
<dbReference type="SUPFAM" id="SSF51735">
    <property type="entry name" value="NAD(P)-binding Rossmann-fold domains"/>
    <property type="match status" value="1"/>
</dbReference>
<dbReference type="InterPro" id="IPR000888">
    <property type="entry name" value="RmlC-like"/>
</dbReference>
<name>A0A1G9HH52_9ACTN</name>
<dbReference type="GO" id="GO:0019305">
    <property type="term" value="P:dTDP-rhamnose biosynthetic process"/>
    <property type="evidence" value="ECO:0007669"/>
    <property type="project" value="UniProtKB-UniPathway"/>
</dbReference>